<name>A0A5C2H1K7_9RHOB</name>
<dbReference type="KEGG" id="thas:C6Y53_19025"/>
<dbReference type="InterPro" id="IPR045851">
    <property type="entry name" value="AMP-bd_C_sf"/>
</dbReference>
<protein>
    <submittedName>
        <fullName evidence="1">Uncharacterized protein</fullName>
    </submittedName>
</protein>
<evidence type="ECO:0000313" key="2">
    <source>
        <dbReference type="Proteomes" id="UP000237655"/>
    </source>
</evidence>
<reference evidence="2" key="1">
    <citation type="submission" date="2018-03" db="EMBL/GenBank/DDBJ databases">
        <title>Genomic analysis of the strain SH-1 isolated from shrimp intestine.</title>
        <authorList>
            <person name="Kim Y.-S."/>
            <person name="Kim S.-E."/>
            <person name="Kim K.-H."/>
        </authorList>
    </citation>
    <scope>NUCLEOTIDE SEQUENCE [LARGE SCALE GENOMIC DNA]</scope>
    <source>
        <strain evidence="2">SH-1</strain>
    </source>
</reference>
<gene>
    <name evidence="1" type="ORF">C6Y53_19025</name>
</gene>
<dbReference type="RefSeq" id="WP_149615517.1">
    <property type="nucleotide sequence ID" value="NZ_CP027665.1"/>
</dbReference>
<sequence length="103" mass="11437">MQNRFPINGASHVSGRTDSPLLELTISDKKLGETLGAWIIPSGNTLTADDVRGFCKERIAHFNVSTHVMFKDVLPMTVTVKPQKFVMCQETEMVLTQAEEETA</sequence>
<dbReference type="Gene3D" id="3.30.300.30">
    <property type="match status" value="1"/>
</dbReference>
<accession>A0A5C2H1K7</accession>
<proteinExistence type="predicted"/>
<dbReference type="AlphaFoldDB" id="A0A5C2H1K7"/>
<dbReference type="Proteomes" id="UP000237655">
    <property type="component" value="Chromosome"/>
</dbReference>
<keyword evidence="2" id="KW-1185">Reference proteome</keyword>
<dbReference type="EMBL" id="CP027665">
    <property type="protein sequence ID" value="QEP30324.1"/>
    <property type="molecule type" value="Genomic_DNA"/>
</dbReference>
<dbReference type="SUPFAM" id="SSF56801">
    <property type="entry name" value="Acetyl-CoA synthetase-like"/>
    <property type="match status" value="1"/>
</dbReference>
<evidence type="ECO:0000313" key="1">
    <source>
        <dbReference type="EMBL" id="QEP30324.1"/>
    </source>
</evidence>
<organism evidence="1 2">
    <name type="scientific">Pukyongiella litopenaei</name>
    <dbReference type="NCBI Taxonomy" id="2605946"/>
    <lineage>
        <taxon>Bacteria</taxon>
        <taxon>Pseudomonadati</taxon>
        <taxon>Pseudomonadota</taxon>
        <taxon>Alphaproteobacteria</taxon>
        <taxon>Rhodobacterales</taxon>
        <taxon>Paracoccaceae</taxon>
        <taxon>Pukyongiella</taxon>
    </lineage>
</organism>